<name>A0ABT3X5E8_9BACL</name>
<keyword evidence="2" id="KW-1185">Reference proteome</keyword>
<dbReference type="Gene3D" id="1.25.40.10">
    <property type="entry name" value="Tetratricopeptide repeat domain"/>
    <property type="match status" value="1"/>
</dbReference>
<dbReference type="RefSeq" id="WP_267152057.1">
    <property type="nucleotide sequence ID" value="NZ_JAPMLT010000007.1"/>
</dbReference>
<evidence type="ECO:0008006" key="3">
    <source>
        <dbReference type="Google" id="ProtNLM"/>
    </source>
</evidence>
<proteinExistence type="predicted"/>
<dbReference type="EMBL" id="JAPMLT010000007">
    <property type="protein sequence ID" value="MCX7570805.1"/>
    <property type="molecule type" value="Genomic_DNA"/>
</dbReference>
<evidence type="ECO:0000313" key="1">
    <source>
        <dbReference type="EMBL" id="MCX7570805.1"/>
    </source>
</evidence>
<sequence>MADEMNQEQKTPRQQVEELLGYIEDLMAEEDYSRAQDILNNALRLDHFDIRIYERYAFVLRMMGMGDAAELFEKVAFNPNDPQPLFELARALMKDKMYGVAINPLLRVSEMVPMAAAVNFELGYAYMKEFDIPAARRHFEYAYELEQSPATAYYLGYVALLQNDISITEQLIGYMDRHFETTGEEKPPTLQMLKDMMTRYEAFPEPQTVRDWHFIQYGTPLLRLSKEDLGDDGDLNGRYVFINYGFGSLAIIMETFTRLIREVPGFPQFEYIIPASYNAAPLAFALSKMLEIPLAPVETLQSERKGLMVADWTADVDAVAGHIAHNPNVTLFSFALDWTNQAHLTPEVIGYFDQAHRMPWESTVVVEIDGTRTQRPEMEEKPEELAEMILGRLEKIREEDGESIDAVIAYYKERAHLLKVGAQMSMPRMTFQVESPIESVRMMF</sequence>
<accession>A0ABT3X5E8</accession>
<dbReference type="InterPro" id="IPR011990">
    <property type="entry name" value="TPR-like_helical_dom_sf"/>
</dbReference>
<dbReference type="SUPFAM" id="SSF48452">
    <property type="entry name" value="TPR-like"/>
    <property type="match status" value="1"/>
</dbReference>
<dbReference type="Proteomes" id="UP001208017">
    <property type="component" value="Unassembled WGS sequence"/>
</dbReference>
<evidence type="ECO:0000313" key="2">
    <source>
        <dbReference type="Proteomes" id="UP001208017"/>
    </source>
</evidence>
<organism evidence="1 2">
    <name type="scientific">Tumebacillus lacus</name>
    <dbReference type="NCBI Taxonomy" id="2995335"/>
    <lineage>
        <taxon>Bacteria</taxon>
        <taxon>Bacillati</taxon>
        <taxon>Bacillota</taxon>
        <taxon>Bacilli</taxon>
        <taxon>Bacillales</taxon>
        <taxon>Alicyclobacillaceae</taxon>
        <taxon>Tumebacillus</taxon>
    </lineage>
</organism>
<protein>
    <recommendedName>
        <fullName evidence="3">Tetratricopeptide repeat protein</fullName>
    </recommendedName>
</protein>
<gene>
    <name evidence="1" type="ORF">OS242_12630</name>
</gene>
<comment type="caution">
    <text evidence="1">The sequence shown here is derived from an EMBL/GenBank/DDBJ whole genome shotgun (WGS) entry which is preliminary data.</text>
</comment>
<reference evidence="1 2" key="1">
    <citation type="submission" date="2022-11" db="EMBL/GenBank/DDBJ databases">
        <title>Study of microbial diversity in lake waters.</title>
        <authorList>
            <person name="Zhang J."/>
        </authorList>
    </citation>
    <scope>NUCLEOTIDE SEQUENCE [LARGE SCALE GENOMIC DNA]</scope>
    <source>
        <strain evidence="1 2">DT12</strain>
    </source>
</reference>